<dbReference type="PROSITE" id="PS50213">
    <property type="entry name" value="FAS1"/>
    <property type="match status" value="2"/>
</dbReference>
<dbReference type="GeneID" id="63785380"/>
<accession>A0A1Y2FPS6</accession>
<dbReference type="Proteomes" id="UP000193685">
    <property type="component" value="Unassembled WGS sequence"/>
</dbReference>
<feature type="region of interest" description="Disordered" evidence="1">
    <location>
        <begin position="102"/>
        <end position="175"/>
    </location>
</feature>
<reference evidence="3 4" key="1">
    <citation type="submission" date="2016-07" db="EMBL/GenBank/DDBJ databases">
        <title>Pervasive Adenine N6-methylation of Active Genes in Fungi.</title>
        <authorList>
            <consortium name="DOE Joint Genome Institute"/>
            <person name="Mondo S.J."/>
            <person name="Dannebaum R.O."/>
            <person name="Kuo R.C."/>
            <person name="Labutti K."/>
            <person name="Haridas S."/>
            <person name="Kuo A."/>
            <person name="Salamov A."/>
            <person name="Ahrendt S.R."/>
            <person name="Lipzen A."/>
            <person name="Sullivan W."/>
            <person name="Andreopoulos W.B."/>
            <person name="Clum A."/>
            <person name="Lindquist E."/>
            <person name="Daum C."/>
            <person name="Ramamoorthy G.K."/>
            <person name="Gryganskyi A."/>
            <person name="Culley D."/>
            <person name="Magnuson J.K."/>
            <person name="James T.Y."/>
            <person name="O'Malley M.A."/>
            <person name="Stajich J.E."/>
            <person name="Spatafora J.W."/>
            <person name="Visel A."/>
            <person name="Grigoriev I.V."/>
        </authorList>
    </citation>
    <scope>NUCLEOTIDE SEQUENCE [LARGE SCALE GENOMIC DNA]</scope>
    <source>
        <strain evidence="3 4">12-1054</strain>
    </source>
</reference>
<feature type="domain" description="FAS1" evidence="2">
    <location>
        <begin position="177"/>
        <end position="312"/>
    </location>
</feature>
<dbReference type="AlphaFoldDB" id="A0A1Y2FPS6"/>
<evidence type="ECO:0000313" key="4">
    <source>
        <dbReference type="Proteomes" id="UP000193685"/>
    </source>
</evidence>
<gene>
    <name evidence="3" type="ORF">BCR37DRAFT_377294</name>
</gene>
<organism evidence="3 4">
    <name type="scientific">Protomyces lactucae-debilis</name>
    <dbReference type="NCBI Taxonomy" id="2754530"/>
    <lineage>
        <taxon>Eukaryota</taxon>
        <taxon>Fungi</taxon>
        <taxon>Dikarya</taxon>
        <taxon>Ascomycota</taxon>
        <taxon>Taphrinomycotina</taxon>
        <taxon>Taphrinomycetes</taxon>
        <taxon>Taphrinales</taxon>
        <taxon>Protomycetaceae</taxon>
        <taxon>Protomyces</taxon>
    </lineage>
</organism>
<dbReference type="OrthoDB" id="7700931at2759"/>
<dbReference type="EMBL" id="MCFI01000004">
    <property type="protein sequence ID" value="ORY85607.1"/>
    <property type="molecule type" value="Genomic_DNA"/>
</dbReference>
<dbReference type="PANTHER" id="PTHR10900:SF125">
    <property type="entry name" value="FAS1 DOMAIN-CONTAINING PROTEIN YLR001C"/>
    <property type="match status" value="1"/>
</dbReference>
<sequence length="516" mass="57186">MKLTTAFLLGTASAFLVRTKLDEKASKLTETAQAFVEDAESIVFKHTQNAKDAVDEALQMSGGHSAGDWFKSLKGSKAGRAWFDKRTRGDEIRSGPCGRMRKALDQEHPRPPPPLHGPGGPEEHPHPPPPHHGPHGPDGPGEGPHPPPPHHGPPHGPPGEHPHPPPPGHHNPHDQRDKTLYQILEESKYFTILHDIVKSDKHIVAELNKTAANLTLFAPTDRALEKFEKHKLPAEYLKKILLYHTLPTVVPAGGVLRAKTLETLYKEDTIGQHQRLAVDINLRGITLNYYARIIYVDVFANNGVLHAVDNLLFPPPSILQIAELVPAGFSTFVNAAYKTGVVDTLNETVGATVFAPSNRGFAKLGPGINAYLFSDRGKATLTKLLKYHVVPNTLFYSDHVVQNDKEEADSIKRDEARSRGLVQHYEFSTLVENEKVLVDVGEWGRFKRIVFNGRIIGVSDIPAKNGVLSKIDNVILPYKRGMNMQVSDMSVEEFEDLFNDDEDEDMPTVEDLKDLL</sequence>
<dbReference type="Gene3D" id="2.30.180.10">
    <property type="entry name" value="FAS1 domain"/>
    <property type="match status" value="2"/>
</dbReference>
<evidence type="ECO:0000259" key="2">
    <source>
        <dbReference type="PROSITE" id="PS50213"/>
    </source>
</evidence>
<name>A0A1Y2FPS6_PROLT</name>
<dbReference type="InterPro" id="IPR000782">
    <property type="entry name" value="FAS1_domain"/>
</dbReference>
<feature type="compositionally biased region" description="Pro residues" evidence="1">
    <location>
        <begin position="143"/>
        <end position="157"/>
    </location>
</feature>
<proteinExistence type="predicted"/>
<comment type="caution">
    <text evidence="3">The sequence shown here is derived from an EMBL/GenBank/DDBJ whole genome shotgun (WGS) entry which is preliminary data.</text>
</comment>
<dbReference type="InterPro" id="IPR050904">
    <property type="entry name" value="Adhesion/Biosynth-related"/>
</dbReference>
<dbReference type="InterPro" id="IPR036378">
    <property type="entry name" value="FAS1_dom_sf"/>
</dbReference>
<dbReference type="RefSeq" id="XP_040727089.1">
    <property type="nucleotide sequence ID" value="XM_040868781.1"/>
</dbReference>
<dbReference type="Pfam" id="PF02469">
    <property type="entry name" value="Fasciclin"/>
    <property type="match status" value="2"/>
</dbReference>
<dbReference type="SUPFAM" id="SSF82153">
    <property type="entry name" value="FAS1 domain"/>
    <property type="match status" value="2"/>
</dbReference>
<dbReference type="SMART" id="SM00554">
    <property type="entry name" value="FAS1"/>
    <property type="match status" value="2"/>
</dbReference>
<dbReference type="PANTHER" id="PTHR10900">
    <property type="entry name" value="PERIOSTIN-RELATED"/>
    <property type="match status" value="1"/>
</dbReference>
<evidence type="ECO:0000313" key="3">
    <source>
        <dbReference type="EMBL" id="ORY85607.1"/>
    </source>
</evidence>
<feature type="domain" description="FAS1" evidence="2">
    <location>
        <begin position="316"/>
        <end position="475"/>
    </location>
</feature>
<dbReference type="STRING" id="56484.A0A1Y2FPS6"/>
<keyword evidence="4" id="KW-1185">Reference proteome</keyword>
<evidence type="ECO:0000256" key="1">
    <source>
        <dbReference type="SAM" id="MobiDB-lite"/>
    </source>
</evidence>
<protein>
    <submittedName>
        <fullName evidence="3">FAS1 domain-containing protein</fullName>
    </submittedName>
</protein>